<dbReference type="EMBL" id="NHYD01000632">
    <property type="protein sequence ID" value="PPQ93702.1"/>
    <property type="molecule type" value="Genomic_DNA"/>
</dbReference>
<sequence>MRDAVSKPSTWDFYHVSTYPKQYQTINPTCDTLPSVASGYHAHLNPEMGWVEVIPGQRQRYQSQSTSPPLNAPVSFKRHLDAEAHRLHEPAHEDRKADELEDFAWERHGFLDSKFLSRQHVEVWEEDGKVLLAVCLYKAVWSLLRASFATSLAFSAEIATPPRTSHPIHPFIHTAHLTNRHIHPKTLSTQNHALSRCLRAAPPAAIQLSALERPVPGALPVPAERYLSAEAHRPH</sequence>
<evidence type="ECO:0000313" key="1">
    <source>
        <dbReference type="EMBL" id="PPQ93702.1"/>
    </source>
</evidence>
<protein>
    <submittedName>
        <fullName evidence="1">Uncharacterized protein</fullName>
    </submittedName>
</protein>
<dbReference type="AlphaFoldDB" id="A0A409XSA8"/>
<reference evidence="1 2" key="1">
    <citation type="journal article" date="2018" name="Evol. Lett.">
        <title>Horizontal gene cluster transfer increased hallucinogenic mushroom diversity.</title>
        <authorList>
            <person name="Reynolds H.T."/>
            <person name="Vijayakumar V."/>
            <person name="Gluck-Thaler E."/>
            <person name="Korotkin H.B."/>
            <person name="Matheny P.B."/>
            <person name="Slot J.C."/>
        </authorList>
    </citation>
    <scope>NUCLEOTIDE SEQUENCE [LARGE SCALE GENOMIC DNA]</scope>
    <source>
        <strain evidence="1 2">2631</strain>
    </source>
</reference>
<accession>A0A409XSA8</accession>
<evidence type="ECO:0000313" key="2">
    <source>
        <dbReference type="Proteomes" id="UP000283269"/>
    </source>
</evidence>
<proteinExistence type="predicted"/>
<comment type="caution">
    <text evidence="1">The sequence shown here is derived from an EMBL/GenBank/DDBJ whole genome shotgun (WGS) entry which is preliminary data.</text>
</comment>
<dbReference type="Proteomes" id="UP000283269">
    <property type="component" value="Unassembled WGS sequence"/>
</dbReference>
<name>A0A409XSA8_PSICY</name>
<gene>
    <name evidence="1" type="ORF">CVT25_001743</name>
</gene>
<dbReference type="InParanoid" id="A0A409XSA8"/>
<organism evidence="1 2">
    <name type="scientific">Psilocybe cyanescens</name>
    <dbReference type="NCBI Taxonomy" id="93625"/>
    <lineage>
        <taxon>Eukaryota</taxon>
        <taxon>Fungi</taxon>
        <taxon>Dikarya</taxon>
        <taxon>Basidiomycota</taxon>
        <taxon>Agaricomycotina</taxon>
        <taxon>Agaricomycetes</taxon>
        <taxon>Agaricomycetidae</taxon>
        <taxon>Agaricales</taxon>
        <taxon>Agaricineae</taxon>
        <taxon>Strophariaceae</taxon>
        <taxon>Psilocybe</taxon>
    </lineage>
</organism>
<keyword evidence="2" id="KW-1185">Reference proteome</keyword>